<evidence type="ECO:0000256" key="2">
    <source>
        <dbReference type="ARBA" id="ARBA00023125"/>
    </source>
</evidence>
<dbReference type="PROSITE" id="PS50977">
    <property type="entry name" value="HTH_TETR_2"/>
    <property type="match status" value="1"/>
</dbReference>
<comment type="caution">
    <text evidence="6">The sequence shown here is derived from an EMBL/GenBank/DDBJ whole genome shotgun (WGS) entry which is preliminary data.</text>
</comment>
<gene>
    <name evidence="6" type="ORF">GCM10020369_78010</name>
</gene>
<evidence type="ECO:0000256" key="1">
    <source>
        <dbReference type="ARBA" id="ARBA00023015"/>
    </source>
</evidence>
<accession>A0ABP6TBS7</accession>
<dbReference type="Proteomes" id="UP001501676">
    <property type="component" value="Unassembled WGS sequence"/>
</dbReference>
<keyword evidence="3" id="KW-0804">Transcription</keyword>
<dbReference type="InterPro" id="IPR036271">
    <property type="entry name" value="Tet_transcr_reg_TetR-rel_C_sf"/>
</dbReference>
<dbReference type="EMBL" id="BAAAYN010000066">
    <property type="protein sequence ID" value="GAA3397514.1"/>
    <property type="molecule type" value="Genomic_DNA"/>
</dbReference>
<evidence type="ECO:0000256" key="4">
    <source>
        <dbReference type="PROSITE-ProRule" id="PRU00335"/>
    </source>
</evidence>
<reference evidence="7" key="1">
    <citation type="journal article" date="2019" name="Int. J. Syst. Evol. Microbiol.">
        <title>The Global Catalogue of Microorganisms (GCM) 10K type strain sequencing project: providing services to taxonomists for standard genome sequencing and annotation.</title>
        <authorList>
            <consortium name="The Broad Institute Genomics Platform"/>
            <consortium name="The Broad Institute Genome Sequencing Center for Infectious Disease"/>
            <person name="Wu L."/>
            <person name="Ma J."/>
        </authorList>
    </citation>
    <scope>NUCLEOTIDE SEQUENCE [LARGE SCALE GENOMIC DNA]</scope>
    <source>
        <strain evidence="7">JCM 9458</strain>
    </source>
</reference>
<name>A0ABP6TBS7_9ACTN</name>
<proteinExistence type="predicted"/>
<dbReference type="RefSeq" id="WP_345733357.1">
    <property type="nucleotide sequence ID" value="NZ_BAAAYN010000066.1"/>
</dbReference>
<dbReference type="SUPFAM" id="SSF48498">
    <property type="entry name" value="Tetracyclin repressor-like, C-terminal domain"/>
    <property type="match status" value="1"/>
</dbReference>
<evidence type="ECO:0000259" key="5">
    <source>
        <dbReference type="PROSITE" id="PS50977"/>
    </source>
</evidence>
<dbReference type="InterPro" id="IPR011075">
    <property type="entry name" value="TetR_C"/>
</dbReference>
<evidence type="ECO:0000256" key="3">
    <source>
        <dbReference type="ARBA" id="ARBA00023163"/>
    </source>
</evidence>
<dbReference type="SUPFAM" id="SSF46689">
    <property type="entry name" value="Homeodomain-like"/>
    <property type="match status" value="1"/>
</dbReference>
<dbReference type="PANTHER" id="PTHR47506:SF1">
    <property type="entry name" value="HTH-TYPE TRANSCRIPTIONAL REGULATOR YJDC"/>
    <property type="match status" value="1"/>
</dbReference>
<feature type="DNA-binding region" description="H-T-H motif" evidence="4">
    <location>
        <begin position="32"/>
        <end position="51"/>
    </location>
</feature>
<dbReference type="Pfam" id="PF00440">
    <property type="entry name" value="TetR_N"/>
    <property type="match status" value="1"/>
</dbReference>
<keyword evidence="7" id="KW-1185">Reference proteome</keyword>
<evidence type="ECO:0000313" key="7">
    <source>
        <dbReference type="Proteomes" id="UP001501676"/>
    </source>
</evidence>
<dbReference type="Gene3D" id="1.10.357.10">
    <property type="entry name" value="Tetracycline Repressor, domain 2"/>
    <property type="match status" value="1"/>
</dbReference>
<sequence length="195" mass="20754">MAVTGRPRSFDDTEVISHAKEVFWRRGYAGTSMRDLKDELGVLPGSLHAAFGGKHALFLRALETYAEEAREAAELRTDGSALSGVRQLLTDALEGARSTPGRGCMLGNTSTEVLPADEDAGRIVQRAFGALESGIEKALTTAQRAGEIRGDVDCGAHARMLLALLQGLHVVARAERDPSRLDDAIDAALGAISTR</sequence>
<dbReference type="InterPro" id="IPR009057">
    <property type="entry name" value="Homeodomain-like_sf"/>
</dbReference>
<dbReference type="InterPro" id="IPR001647">
    <property type="entry name" value="HTH_TetR"/>
</dbReference>
<protein>
    <submittedName>
        <fullName evidence="6">TetR/AcrR family transcriptional regulator</fullName>
    </submittedName>
</protein>
<keyword evidence="2 4" id="KW-0238">DNA-binding</keyword>
<evidence type="ECO:0000313" key="6">
    <source>
        <dbReference type="EMBL" id="GAA3397514.1"/>
    </source>
</evidence>
<keyword evidence="1" id="KW-0805">Transcription regulation</keyword>
<feature type="domain" description="HTH tetR-type" evidence="5">
    <location>
        <begin position="9"/>
        <end position="69"/>
    </location>
</feature>
<organism evidence="6 7">
    <name type="scientific">Cryptosporangium minutisporangium</name>
    <dbReference type="NCBI Taxonomy" id="113569"/>
    <lineage>
        <taxon>Bacteria</taxon>
        <taxon>Bacillati</taxon>
        <taxon>Actinomycetota</taxon>
        <taxon>Actinomycetes</taxon>
        <taxon>Cryptosporangiales</taxon>
        <taxon>Cryptosporangiaceae</taxon>
        <taxon>Cryptosporangium</taxon>
    </lineage>
</organism>
<dbReference type="Pfam" id="PF16925">
    <property type="entry name" value="TetR_C_13"/>
    <property type="match status" value="1"/>
</dbReference>
<dbReference type="Gene3D" id="1.10.10.60">
    <property type="entry name" value="Homeodomain-like"/>
    <property type="match status" value="1"/>
</dbReference>
<dbReference type="PANTHER" id="PTHR47506">
    <property type="entry name" value="TRANSCRIPTIONAL REGULATORY PROTEIN"/>
    <property type="match status" value="1"/>
</dbReference>